<dbReference type="Gramene" id="mRNA:HanXRQr2_Chr04g0156521">
    <property type="protein sequence ID" value="mRNA:HanXRQr2_Chr04g0156521"/>
    <property type="gene ID" value="HanXRQr2_Chr04g0156521"/>
</dbReference>
<comment type="caution">
    <text evidence="1">The sequence shown here is derived from an EMBL/GenBank/DDBJ whole genome shotgun (WGS) entry which is preliminary data.</text>
</comment>
<reference evidence="1" key="1">
    <citation type="journal article" date="2017" name="Nature">
        <title>The sunflower genome provides insights into oil metabolism, flowering and Asterid evolution.</title>
        <authorList>
            <person name="Badouin H."/>
            <person name="Gouzy J."/>
            <person name="Grassa C.J."/>
            <person name="Murat F."/>
            <person name="Staton S.E."/>
            <person name="Cottret L."/>
            <person name="Lelandais-Briere C."/>
            <person name="Owens G.L."/>
            <person name="Carrere S."/>
            <person name="Mayjonade B."/>
            <person name="Legrand L."/>
            <person name="Gill N."/>
            <person name="Kane N.C."/>
            <person name="Bowers J.E."/>
            <person name="Hubner S."/>
            <person name="Bellec A."/>
            <person name="Berard A."/>
            <person name="Berges H."/>
            <person name="Blanchet N."/>
            <person name="Boniface M.C."/>
            <person name="Brunel D."/>
            <person name="Catrice O."/>
            <person name="Chaidir N."/>
            <person name="Claudel C."/>
            <person name="Donnadieu C."/>
            <person name="Faraut T."/>
            <person name="Fievet G."/>
            <person name="Helmstetter N."/>
            <person name="King M."/>
            <person name="Knapp S.J."/>
            <person name="Lai Z."/>
            <person name="Le Paslier M.C."/>
            <person name="Lippi Y."/>
            <person name="Lorenzon L."/>
            <person name="Mandel J.R."/>
            <person name="Marage G."/>
            <person name="Marchand G."/>
            <person name="Marquand E."/>
            <person name="Bret-Mestries E."/>
            <person name="Morien E."/>
            <person name="Nambeesan S."/>
            <person name="Nguyen T."/>
            <person name="Pegot-Espagnet P."/>
            <person name="Pouilly N."/>
            <person name="Raftis F."/>
            <person name="Sallet E."/>
            <person name="Schiex T."/>
            <person name="Thomas J."/>
            <person name="Vandecasteele C."/>
            <person name="Vares D."/>
            <person name="Vear F."/>
            <person name="Vautrin S."/>
            <person name="Crespi M."/>
            <person name="Mangin B."/>
            <person name="Burke J.M."/>
            <person name="Salse J."/>
            <person name="Munos S."/>
            <person name="Vincourt P."/>
            <person name="Rieseberg L.H."/>
            <person name="Langlade N.B."/>
        </authorList>
    </citation>
    <scope>NUCLEOTIDE SEQUENCE</scope>
    <source>
        <tissue evidence="1">Leaves</tissue>
    </source>
</reference>
<name>A0A9K3J652_HELAN</name>
<gene>
    <name evidence="1" type="ORF">HanXRQr2_Chr04g0156521</name>
</gene>
<dbReference type="EMBL" id="MNCJ02000319">
    <property type="protein sequence ID" value="KAF5809385.1"/>
    <property type="molecule type" value="Genomic_DNA"/>
</dbReference>
<accession>A0A9K3J652</accession>
<evidence type="ECO:0000313" key="1">
    <source>
        <dbReference type="EMBL" id="KAF5809385.1"/>
    </source>
</evidence>
<dbReference type="Proteomes" id="UP000215914">
    <property type="component" value="Unassembled WGS sequence"/>
</dbReference>
<sequence length="82" mass="9103">MKNSNPISIFIFCLFSDSTKAKICSFSCIVSIEDFVLLQVPFLGWMAAAALNRLPTKRKSLKGNSGESANHLFLTCRFARKA</sequence>
<organism evidence="1 2">
    <name type="scientific">Helianthus annuus</name>
    <name type="common">Common sunflower</name>
    <dbReference type="NCBI Taxonomy" id="4232"/>
    <lineage>
        <taxon>Eukaryota</taxon>
        <taxon>Viridiplantae</taxon>
        <taxon>Streptophyta</taxon>
        <taxon>Embryophyta</taxon>
        <taxon>Tracheophyta</taxon>
        <taxon>Spermatophyta</taxon>
        <taxon>Magnoliopsida</taxon>
        <taxon>eudicotyledons</taxon>
        <taxon>Gunneridae</taxon>
        <taxon>Pentapetalae</taxon>
        <taxon>asterids</taxon>
        <taxon>campanulids</taxon>
        <taxon>Asterales</taxon>
        <taxon>Asteraceae</taxon>
        <taxon>Asteroideae</taxon>
        <taxon>Heliantheae alliance</taxon>
        <taxon>Heliantheae</taxon>
        <taxon>Helianthus</taxon>
    </lineage>
</organism>
<protein>
    <submittedName>
        <fullName evidence="1">Uncharacterized protein</fullName>
    </submittedName>
</protein>
<proteinExistence type="predicted"/>
<dbReference type="AlphaFoldDB" id="A0A9K3J652"/>
<evidence type="ECO:0000313" key="2">
    <source>
        <dbReference type="Proteomes" id="UP000215914"/>
    </source>
</evidence>
<keyword evidence="2" id="KW-1185">Reference proteome</keyword>
<reference evidence="1" key="2">
    <citation type="submission" date="2020-06" db="EMBL/GenBank/DDBJ databases">
        <title>Helianthus annuus Genome sequencing and assembly Release 2.</title>
        <authorList>
            <person name="Gouzy J."/>
            <person name="Langlade N."/>
            <person name="Munos S."/>
        </authorList>
    </citation>
    <scope>NUCLEOTIDE SEQUENCE</scope>
    <source>
        <tissue evidence="1">Leaves</tissue>
    </source>
</reference>